<dbReference type="EC" id="3.2.1.52" evidence="5"/>
<comment type="caution">
    <text evidence="5">The sequence shown here is derived from an EMBL/GenBank/DDBJ whole genome shotgun (WGS) entry which is preliminary data.</text>
</comment>
<dbReference type="GO" id="GO:0005975">
    <property type="term" value="P:carbohydrate metabolic process"/>
    <property type="evidence" value="ECO:0007669"/>
    <property type="project" value="InterPro"/>
</dbReference>
<evidence type="ECO:0000313" key="6">
    <source>
        <dbReference type="Proteomes" id="UP000824238"/>
    </source>
</evidence>
<dbReference type="InterPro" id="IPR036881">
    <property type="entry name" value="Glyco_hydro_3_C_sf"/>
</dbReference>
<dbReference type="EMBL" id="DVHH01000230">
    <property type="protein sequence ID" value="HIR55825.1"/>
    <property type="molecule type" value="Genomic_DNA"/>
</dbReference>
<dbReference type="PANTHER" id="PTHR30480">
    <property type="entry name" value="BETA-HEXOSAMINIDASE-RELATED"/>
    <property type="match status" value="1"/>
</dbReference>
<evidence type="ECO:0000256" key="2">
    <source>
        <dbReference type="ARBA" id="ARBA00022801"/>
    </source>
</evidence>
<dbReference type="PANTHER" id="PTHR30480:SF16">
    <property type="entry name" value="GLYCOSIDE HYDROLASE FAMILY 3 DOMAIN PROTEIN"/>
    <property type="match status" value="1"/>
</dbReference>
<keyword evidence="3 5" id="KW-0326">Glycosidase</keyword>
<protein>
    <submittedName>
        <fullName evidence="5">Beta-N-acetylhexosaminidase</fullName>
        <ecNumber evidence="5">3.2.1.52</ecNumber>
    </submittedName>
</protein>
<dbReference type="InterPro" id="IPR050226">
    <property type="entry name" value="NagZ_Beta-hexosaminidase"/>
</dbReference>
<dbReference type="GO" id="GO:0004563">
    <property type="term" value="F:beta-N-acetylhexosaminidase activity"/>
    <property type="evidence" value="ECO:0007669"/>
    <property type="project" value="UniProtKB-EC"/>
</dbReference>
<dbReference type="SUPFAM" id="SSF51445">
    <property type="entry name" value="(Trans)glycosidases"/>
    <property type="match status" value="1"/>
</dbReference>
<reference evidence="5" key="2">
    <citation type="journal article" date="2021" name="PeerJ">
        <title>Extensive microbial diversity within the chicken gut microbiome revealed by metagenomics and culture.</title>
        <authorList>
            <person name="Gilroy R."/>
            <person name="Ravi A."/>
            <person name="Getino M."/>
            <person name="Pursley I."/>
            <person name="Horton D.L."/>
            <person name="Alikhan N.F."/>
            <person name="Baker D."/>
            <person name="Gharbi K."/>
            <person name="Hall N."/>
            <person name="Watson M."/>
            <person name="Adriaenssens E.M."/>
            <person name="Foster-Nyarko E."/>
            <person name="Jarju S."/>
            <person name="Secka A."/>
            <person name="Antonio M."/>
            <person name="Oren A."/>
            <person name="Chaudhuri R.R."/>
            <person name="La Ragione R."/>
            <person name="Hildebrand F."/>
            <person name="Pallen M.J."/>
        </authorList>
    </citation>
    <scope>NUCLEOTIDE SEQUENCE</scope>
    <source>
        <strain evidence="5">ChiGjej3B3-7149</strain>
    </source>
</reference>
<dbReference type="AlphaFoldDB" id="A0A9D1J060"/>
<dbReference type="GO" id="GO:0009254">
    <property type="term" value="P:peptidoglycan turnover"/>
    <property type="evidence" value="ECO:0007669"/>
    <property type="project" value="TreeGrafter"/>
</dbReference>
<dbReference type="NCBIfam" id="NF003740">
    <property type="entry name" value="PRK05337.1"/>
    <property type="match status" value="1"/>
</dbReference>
<keyword evidence="2 5" id="KW-0378">Hydrolase</keyword>
<proteinExistence type="inferred from homology"/>
<dbReference type="InterPro" id="IPR017853">
    <property type="entry name" value="GH"/>
</dbReference>
<evidence type="ECO:0000313" key="5">
    <source>
        <dbReference type="EMBL" id="HIR55825.1"/>
    </source>
</evidence>
<sequence>MDVKTAAGQHIMAGLPGTEIDPAFAALVRECKVGNVILFRRNVKNAAQLARLCASLRELIVSETGMEPFIAIDQEGGVVSRFSPDMATTPGAMALAAAGGDAPYRAARLTAAQLRAAGVNFDLAPVLDVNSNPLNPVIGVRSFGDLPEEAAERAMGFMRGLLDGGVMACGKHFPGHGDTDTDSHIGLPRVDKSREQLEECELLPFRRAIEAGIPAIMSSHVLFPALEPEKLPATMSRRILTGLLREELGFGGVIISDCMEMDAVAKFYGTVNGAAAALKAGADIVCISHTAALARETAERLWQRYEAAEGEERRELERSGERIAEAKRRFTAVPKAETQIFKLRAQARDMLEESFVLMNGPIPPLGDSPFFTGCANSRASQASSAANGVPALPTVMARRFGGGCAVCSDDPDSEEIAAIARKARNASCIVLNTSGALRNSGQLILMLTLGKLKKPMLVIAMREPYELRYLPKHAAGIAAWEYSTRSIAALGHCLSGDFEFTGRMPLAYFPLERINP</sequence>
<evidence type="ECO:0000256" key="3">
    <source>
        <dbReference type="ARBA" id="ARBA00023295"/>
    </source>
</evidence>
<evidence type="ECO:0000256" key="1">
    <source>
        <dbReference type="ARBA" id="ARBA00005336"/>
    </source>
</evidence>
<comment type="similarity">
    <text evidence="1">Belongs to the glycosyl hydrolase 3 family.</text>
</comment>
<feature type="domain" description="Glycoside hydrolase family 3 N-terminal" evidence="4">
    <location>
        <begin position="23"/>
        <end position="306"/>
    </location>
</feature>
<accession>A0A9D1J060</accession>
<organism evidence="5 6">
    <name type="scientific">Candidatus Scatomorpha intestinigallinarum</name>
    <dbReference type="NCBI Taxonomy" id="2840923"/>
    <lineage>
        <taxon>Bacteria</taxon>
        <taxon>Bacillati</taxon>
        <taxon>Bacillota</taxon>
        <taxon>Clostridia</taxon>
        <taxon>Eubacteriales</taxon>
        <taxon>Candidatus Scatomorpha</taxon>
    </lineage>
</organism>
<reference evidence="5" key="1">
    <citation type="submission" date="2020-10" db="EMBL/GenBank/DDBJ databases">
        <authorList>
            <person name="Gilroy R."/>
        </authorList>
    </citation>
    <scope>NUCLEOTIDE SEQUENCE</scope>
    <source>
        <strain evidence="5">ChiGjej3B3-7149</strain>
    </source>
</reference>
<name>A0A9D1J060_9FIRM</name>
<dbReference type="InterPro" id="IPR001764">
    <property type="entry name" value="Glyco_hydro_3_N"/>
</dbReference>
<dbReference type="Proteomes" id="UP000824238">
    <property type="component" value="Unassembled WGS sequence"/>
</dbReference>
<dbReference type="InterPro" id="IPR036962">
    <property type="entry name" value="Glyco_hydro_3_N_sf"/>
</dbReference>
<dbReference type="Pfam" id="PF00933">
    <property type="entry name" value="Glyco_hydro_3"/>
    <property type="match status" value="1"/>
</dbReference>
<gene>
    <name evidence="5" type="primary">nagZ</name>
    <name evidence="5" type="ORF">IAD36_09560</name>
</gene>
<dbReference type="Gene3D" id="3.40.50.1700">
    <property type="entry name" value="Glycoside hydrolase family 3 C-terminal domain"/>
    <property type="match status" value="1"/>
</dbReference>
<dbReference type="Gene3D" id="3.20.20.300">
    <property type="entry name" value="Glycoside hydrolase, family 3, N-terminal domain"/>
    <property type="match status" value="1"/>
</dbReference>
<evidence type="ECO:0000259" key="4">
    <source>
        <dbReference type="Pfam" id="PF00933"/>
    </source>
</evidence>